<keyword evidence="2" id="KW-0378">Hydrolase</keyword>
<keyword evidence="3" id="KW-0732">Signal</keyword>
<dbReference type="SUPFAM" id="SSF74650">
    <property type="entry name" value="Galactose mutarotase-like"/>
    <property type="match status" value="1"/>
</dbReference>
<comment type="caution">
    <text evidence="8">The sequence shown here is derived from an EMBL/GenBank/DDBJ whole genome shotgun (WGS) entry which is preliminary data.</text>
</comment>
<evidence type="ECO:0000259" key="4">
    <source>
        <dbReference type="Pfam" id="PF01055"/>
    </source>
</evidence>
<dbReference type="InterPro" id="IPR011013">
    <property type="entry name" value="Gal_mutarotase_sf_dom"/>
</dbReference>
<feature type="domain" description="Glycoside hydrolase family 31 TIM barrel" evidence="4">
    <location>
        <begin position="241"/>
        <end position="562"/>
    </location>
</feature>
<dbReference type="CDD" id="cd14752">
    <property type="entry name" value="GH31_N"/>
    <property type="match status" value="1"/>
</dbReference>
<dbReference type="GO" id="GO:0005975">
    <property type="term" value="P:carbohydrate metabolic process"/>
    <property type="evidence" value="ECO:0007669"/>
    <property type="project" value="InterPro"/>
</dbReference>
<dbReference type="Pfam" id="PF01055">
    <property type="entry name" value="Glyco_hydro_31_2nd"/>
    <property type="match status" value="1"/>
</dbReference>
<keyword evidence="2" id="KW-0326">Glycosidase</keyword>
<dbReference type="SUPFAM" id="SSF51011">
    <property type="entry name" value="Glycosyl hydrolase domain"/>
    <property type="match status" value="1"/>
</dbReference>
<evidence type="ECO:0000256" key="3">
    <source>
        <dbReference type="SAM" id="SignalP"/>
    </source>
</evidence>
<dbReference type="Proteomes" id="UP000297635">
    <property type="component" value="Unassembled WGS sequence"/>
</dbReference>
<feature type="domain" description="Glycoside hydrolase family 31 N-terminal" evidence="5">
    <location>
        <begin position="39"/>
        <end position="195"/>
    </location>
</feature>
<proteinExistence type="inferred from homology"/>
<name>A0A4Z0V377_9BACT</name>
<dbReference type="PANTHER" id="PTHR43863:SF2">
    <property type="entry name" value="MALTASE-GLUCOAMYLASE"/>
    <property type="match status" value="1"/>
</dbReference>
<feature type="chain" id="PRO_5021272050" evidence="3">
    <location>
        <begin position="26"/>
        <end position="791"/>
    </location>
</feature>
<evidence type="ECO:0000259" key="7">
    <source>
        <dbReference type="Pfam" id="PF21365"/>
    </source>
</evidence>
<dbReference type="Gene3D" id="3.20.20.80">
    <property type="entry name" value="Glycosidases"/>
    <property type="match status" value="1"/>
</dbReference>
<protein>
    <submittedName>
        <fullName evidence="8">DUF5110 domain-containing protein</fullName>
    </submittedName>
</protein>
<feature type="domain" description="Glycosyl hydrolase family 31 C-terminal" evidence="7">
    <location>
        <begin position="570"/>
        <end position="657"/>
    </location>
</feature>
<dbReference type="SUPFAM" id="SSF51445">
    <property type="entry name" value="(Trans)glycosidases"/>
    <property type="match status" value="1"/>
</dbReference>
<dbReference type="InterPro" id="IPR013780">
    <property type="entry name" value="Glyco_hydro_b"/>
</dbReference>
<comment type="similarity">
    <text evidence="1 2">Belongs to the glycosyl hydrolase 31 family.</text>
</comment>
<dbReference type="Gene3D" id="2.60.40.1760">
    <property type="entry name" value="glycosyl hydrolase (family 31)"/>
    <property type="match status" value="1"/>
</dbReference>
<organism evidence="8 9">
    <name type="scientific">Duncaniella freteri</name>
    <dbReference type="NCBI Taxonomy" id="2530391"/>
    <lineage>
        <taxon>Bacteria</taxon>
        <taxon>Pseudomonadati</taxon>
        <taxon>Bacteroidota</taxon>
        <taxon>Bacteroidia</taxon>
        <taxon>Bacteroidales</taxon>
        <taxon>Muribaculaceae</taxon>
        <taxon>Duncaniella</taxon>
    </lineage>
</organism>
<dbReference type="Pfam" id="PF17137">
    <property type="entry name" value="DUF5110"/>
    <property type="match status" value="1"/>
</dbReference>
<reference evidence="8 9" key="1">
    <citation type="submission" date="2019-02" db="EMBL/GenBank/DDBJ databases">
        <title>Isolation and identification of novel species under the genus Muribaculum.</title>
        <authorList>
            <person name="Miyake S."/>
            <person name="Ding Y."/>
            <person name="Low A."/>
            <person name="Soh M."/>
            <person name="Seedorf H."/>
        </authorList>
    </citation>
    <scope>NUCLEOTIDE SEQUENCE [LARGE SCALE GENOMIC DNA]</scope>
    <source>
        <strain evidence="8 9">TLL-A3</strain>
    </source>
</reference>
<evidence type="ECO:0000256" key="1">
    <source>
        <dbReference type="ARBA" id="ARBA00007806"/>
    </source>
</evidence>
<dbReference type="GO" id="GO:0030246">
    <property type="term" value="F:carbohydrate binding"/>
    <property type="evidence" value="ECO:0007669"/>
    <property type="project" value="InterPro"/>
</dbReference>
<dbReference type="Gene3D" id="2.60.40.1180">
    <property type="entry name" value="Golgi alpha-mannosidase II"/>
    <property type="match status" value="2"/>
</dbReference>
<gene>
    <name evidence="8" type="ORF">EZ315_10680</name>
</gene>
<dbReference type="EMBL" id="SJSA01000002">
    <property type="protein sequence ID" value="TGG36328.1"/>
    <property type="molecule type" value="Genomic_DNA"/>
</dbReference>
<sequence>MNKTSIATRYICVIMLASMVTELLNAESISTTTIQGRNVVVSALTPDIIRVENFAPGETPSATLPPMAQASPDCSVTTVGDMQLFTTSTGVTVRVNTVTGAVDITAGHDRSISDNGIREISDGQQSIRLSTMGSGSFYGAGERGYSFNLAGDTLVMYNKQNYGYTAGDPRIKQMNITMPLFLSSNGYAVVFDDYAAANMVMSNPIVYTTEAKEPVSYYFINSAGTLASLMPKLTTLTGHQPLPPLWSLGYITSKYGYRTQDETIGVVDTLKRSGYPLDGIVLDLYWYGKEQDMGRLSWEPSQWRDHRRMLSDLKKRGVNTVIISQPYILRNGKGLDNYNYLRDNGLLLKDSTGAPQEVTIWVGEGGMFDVSNPNTRKWLKERYKQLTLDGVGGWWGDLGEPEVHPESGLHANGLTTRQYHNKYGNDWSKIIYDLYKEEFPDRRLMTMMRGGTTGLQQYSVFPWSTDVSRSWGGLQPQITIMLNSGLSGLGYMSHDVGGFAIDESAPYDPELYVRWLQLGTFSPVLRTHAQRTAEPYNYPEQQHIILPLIKERYRWLPYNYTLAYENATDGLPLVRPLNFYSHGSAKYDDIADEYLWGRDVLVAPVLTKGATKRRIIFPEGEWIDITNPETTYHEGDTISYAAPLETLPLFVRAGSFIPTADYPMDNTGDYRTDRYTINYYPAEGESSYTLYEDNPGSTSSLSDKEYRLVTFTGETTPSSINIKIKATGSYPESKKTKKLSFVIHRTGFTPTSVTVDDRKIRNYKYDPTEKTLRFEITLDNDKETPSEIRVQ</sequence>
<dbReference type="Pfam" id="PF13802">
    <property type="entry name" value="Gal_mutarotas_2"/>
    <property type="match status" value="1"/>
</dbReference>
<feature type="signal peptide" evidence="3">
    <location>
        <begin position="1"/>
        <end position="25"/>
    </location>
</feature>
<dbReference type="InterPro" id="IPR033403">
    <property type="entry name" value="DUF5110"/>
</dbReference>
<dbReference type="GeneID" id="82150252"/>
<dbReference type="InterPro" id="IPR000322">
    <property type="entry name" value="Glyco_hydro_31_TIM"/>
</dbReference>
<dbReference type="InterPro" id="IPR048395">
    <property type="entry name" value="Glyco_hydro_31_C"/>
</dbReference>
<evidence type="ECO:0000256" key="2">
    <source>
        <dbReference type="RuleBase" id="RU361185"/>
    </source>
</evidence>
<evidence type="ECO:0000259" key="6">
    <source>
        <dbReference type="Pfam" id="PF17137"/>
    </source>
</evidence>
<dbReference type="GO" id="GO:0004553">
    <property type="term" value="F:hydrolase activity, hydrolyzing O-glycosyl compounds"/>
    <property type="evidence" value="ECO:0007669"/>
    <property type="project" value="InterPro"/>
</dbReference>
<feature type="domain" description="DUF5110" evidence="6">
    <location>
        <begin position="676"/>
        <end position="744"/>
    </location>
</feature>
<dbReference type="Pfam" id="PF21365">
    <property type="entry name" value="Glyco_hydro_31_3rd"/>
    <property type="match status" value="1"/>
</dbReference>
<keyword evidence="9" id="KW-1185">Reference proteome</keyword>
<dbReference type="InterPro" id="IPR017853">
    <property type="entry name" value="GH"/>
</dbReference>
<evidence type="ECO:0000313" key="8">
    <source>
        <dbReference type="EMBL" id="TGG36328.1"/>
    </source>
</evidence>
<dbReference type="PANTHER" id="PTHR43863">
    <property type="entry name" value="HYDROLASE, PUTATIVE (AFU_ORTHOLOGUE AFUA_1G03140)-RELATED"/>
    <property type="match status" value="1"/>
</dbReference>
<dbReference type="RefSeq" id="WP_135472067.1">
    <property type="nucleotide sequence ID" value="NZ_CASJDB010000018.1"/>
</dbReference>
<dbReference type="InterPro" id="IPR025887">
    <property type="entry name" value="Glyco_hydro_31_N_dom"/>
</dbReference>
<accession>A0A4Z0V377</accession>
<dbReference type="AlphaFoldDB" id="A0A4Z0V377"/>
<dbReference type="InterPro" id="IPR051816">
    <property type="entry name" value="Glycosyl_Hydrolase_31"/>
</dbReference>
<evidence type="ECO:0000259" key="5">
    <source>
        <dbReference type="Pfam" id="PF13802"/>
    </source>
</evidence>
<evidence type="ECO:0000313" key="9">
    <source>
        <dbReference type="Proteomes" id="UP000297635"/>
    </source>
</evidence>